<dbReference type="InterPro" id="IPR028978">
    <property type="entry name" value="Chorismate_lyase_/UTRA_dom_sf"/>
</dbReference>
<dbReference type="InterPro" id="IPR036390">
    <property type="entry name" value="WH_DNA-bd_sf"/>
</dbReference>
<feature type="domain" description="HTH gntR-type" evidence="4">
    <location>
        <begin position="17"/>
        <end position="85"/>
    </location>
</feature>
<dbReference type="InterPro" id="IPR011663">
    <property type="entry name" value="UTRA"/>
</dbReference>
<gene>
    <name evidence="5" type="ORF">LMS43_09050</name>
</gene>
<evidence type="ECO:0000313" key="6">
    <source>
        <dbReference type="Proteomes" id="UP001168613"/>
    </source>
</evidence>
<evidence type="ECO:0000313" key="5">
    <source>
        <dbReference type="EMBL" id="MDN4121434.1"/>
    </source>
</evidence>
<dbReference type="PANTHER" id="PTHR44846">
    <property type="entry name" value="MANNOSYL-D-GLYCERATE TRANSPORT/METABOLISM SYSTEM REPRESSOR MNGR-RELATED"/>
    <property type="match status" value="1"/>
</dbReference>
<dbReference type="PRINTS" id="PR00035">
    <property type="entry name" value="HTHGNTR"/>
</dbReference>
<keyword evidence="1" id="KW-0805">Transcription regulation</keyword>
<dbReference type="Gene3D" id="1.10.10.10">
    <property type="entry name" value="Winged helix-like DNA-binding domain superfamily/Winged helix DNA-binding domain"/>
    <property type="match status" value="1"/>
</dbReference>
<dbReference type="CDD" id="cd07377">
    <property type="entry name" value="WHTH_GntR"/>
    <property type="match status" value="1"/>
</dbReference>
<dbReference type="SUPFAM" id="SSF64288">
    <property type="entry name" value="Chorismate lyase-like"/>
    <property type="match status" value="1"/>
</dbReference>
<keyword evidence="2" id="KW-0238">DNA-binding</keyword>
<dbReference type="Proteomes" id="UP001168613">
    <property type="component" value="Unassembled WGS sequence"/>
</dbReference>
<dbReference type="InterPro" id="IPR036388">
    <property type="entry name" value="WH-like_DNA-bd_sf"/>
</dbReference>
<dbReference type="SUPFAM" id="SSF46785">
    <property type="entry name" value="Winged helix' DNA-binding domain"/>
    <property type="match status" value="1"/>
</dbReference>
<evidence type="ECO:0000256" key="1">
    <source>
        <dbReference type="ARBA" id="ARBA00023015"/>
    </source>
</evidence>
<dbReference type="PROSITE" id="PS50949">
    <property type="entry name" value="HTH_GNTR"/>
    <property type="match status" value="1"/>
</dbReference>
<keyword evidence="6" id="KW-1185">Reference proteome</keyword>
<organism evidence="5 6">
    <name type="scientific">Alcaligenes endophyticus</name>
    <dbReference type="NCBI Taxonomy" id="1929088"/>
    <lineage>
        <taxon>Bacteria</taxon>
        <taxon>Pseudomonadati</taxon>
        <taxon>Pseudomonadota</taxon>
        <taxon>Betaproteobacteria</taxon>
        <taxon>Burkholderiales</taxon>
        <taxon>Alcaligenaceae</taxon>
        <taxon>Alcaligenes</taxon>
    </lineage>
</organism>
<reference evidence="5" key="1">
    <citation type="submission" date="2021-11" db="EMBL/GenBank/DDBJ databases">
        <title>Draft genome sequence of Alcaligenes endophyticus type strain CCUG 75668T.</title>
        <authorList>
            <person name="Salva-Serra F."/>
            <person name="Duran R.E."/>
            <person name="Seeger M."/>
            <person name="Moore E.R.B."/>
            <person name="Jaen-Luchoro D."/>
        </authorList>
    </citation>
    <scope>NUCLEOTIDE SEQUENCE</scope>
    <source>
        <strain evidence="5">CCUG 75668</strain>
    </source>
</reference>
<dbReference type="InterPro" id="IPR050679">
    <property type="entry name" value="Bact_HTH_transcr_reg"/>
</dbReference>
<dbReference type="Pfam" id="PF07702">
    <property type="entry name" value="UTRA"/>
    <property type="match status" value="1"/>
</dbReference>
<dbReference type="Gene3D" id="3.40.1410.10">
    <property type="entry name" value="Chorismate lyase-like"/>
    <property type="match status" value="1"/>
</dbReference>
<dbReference type="PANTHER" id="PTHR44846:SF1">
    <property type="entry name" value="MANNOSYL-D-GLYCERATE TRANSPORT_METABOLISM SYSTEM REPRESSOR MNGR-RELATED"/>
    <property type="match status" value="1"/>
</dbReference>
<dbReference type="SMART" id="SM00866">
    <property type="entry name" value="UTRA"/>
    <property type="match status" value="1"/>
</dbReference>
<dbReference type="SMART" id="SM00345">
    <property type="entry name" value="HTH_GNTR"/>
    <property type="match status" value="1"/>
</dbReference>
<dbReference type="Pfam" id="PF00392">
    <property type="entry name" value="GntR"/>
    <property type="match status" value="1"/>
</dbReference>
<evidence type="ECO:0000259" key="4">
    <source>
        <dbReference type="PROSITE" id="PS50949"/>
    </source>
</evidence>
<name>A0ABT8EJG7_9BURK</name>
<proteinExistence type="predicted"/>
<keyword evidence="3" id="KW-0804">Transcription</keyword>
<sequence length="250" mass="27626">MRLSISPSRPLDPTAHIPLFEQLKECLRQDILKLRLAPGQKLPSEQKMQQQFGVSRITVRQALSALQSDGLIETINGKGSFVTRPANAPRLGMLSGFFDYMRSRGKVAQGRVLSVRKAPSSKLISDALKVPAGTVLTTIQSLRLVNDTPVTVGRIVAPCALAEQLLQADLDNEDVMTLLESDCHIRLESTHIEASAVTAGEVRARQLEIASGSPLLRIRFVPHDLSGKALIFAEMYFRPDQFSYRAIIRR</sequence>
<evidence type="ECO:0000256" key="2">
    <source>
        <dbReference type="ARBA" id="ARBA00023125"/>
    </source>
</evidence>
<accession>A0ABT8EJG7</accession>
<dbReference type="EMBL" id="JAJHNU010000002">
    <property type="protein sequence ID" value="MDN4121434.1"/>
    <property type="molecule type" value="Genomic_DNA"/>
</dbReference>
<dbReference type="RefSeq" id="WP_266124114.1">
    <property type="nucleotide sequence ID" value="NZ_JAJHNU010000002.1"/>
</dbReference>
<dbReference type="InterPro" id="IPR000524">
    <property type="entry name" value="Tscrpt_reg_HTH_GntR"/>
</dbReference>
<protein>
    <submittedName>
        <fullName evidence="5">GntR family transcriptional regulator</fullName>
    </submittedName>
</protein>
<evidence type="ECO:0000256" key="3">
    <source>
        <dbReference type="ARBA" id="ARBA00023163"/>
    </source>
</evidence>
<comment type="caution">
    <text evidence="5">The sequence shown here is derived from an EMBL/GenBank/DDBJ whole genome shotgun (WGS) entry which is preliminary data.</text>
</comment>